<evidence type="ECO:0000259" key="8">
    <source>
        <dbReference type="PROSITE" id="PS50928"/>
    </source>
</evidence>
<evidence type="ECO:0000256" key="5">
    <source>
        <dbReference type="ARBA" id="ARBA00022989"/>
    </source>
</evidence>
<evidence type="ECO:0000256" key="3">
    <source>
        <dbReference type="ARBA" id="ARBA00022475"/>
    </source>
</evidence>
<dbReference type="InterPro" id="IPR035906">
    <property type="entry name" value="MetI-like_sf"/>
</dbReference>
<dbReference type="EMBL" id="FPKU01000001">
    <property type="protein sequence ID" value="SFZ83377.1"/>
    <property type="molecule type" value="Genomic_DNA"/>
</dbReference>
<evidence type="ECO:0000256" key="4">
    <source>
        <dbReference type="ARBA" id="ARBA00022692"/>
    </source>
</evidence>
<dbReference type="OrthoDB" id="9805855at2"/>
<proteinExistence type="inferred from homology"/>
<feature type="transmembrane region" description="Helical" evidence="7">
    <location>
        <begin position="242"/>
        <end position="268"/>
    </location>
</feature>
<dbReference type="AlphaFoldDB" id="A0A1K2HWG1"/>
<feature type="transmembrane region" description="Helical" evidence="7">
    <location>
        <begin position="130"/>
        <end position="154"/>
    </location>
</feature>
<dbReference type="GO" id="GO:0055085">
    <property type="term" value="P:transmembrane transport"/>
    <property type="evidence" value="ECO:0007669"/>
    <property type="project" value="InterPro"/>
</dbReference>
<evidence type="ECO:0000256" key="1">
    <source>
        <dbReference type="ARBA" id="ARBA00004651"/>
    </source>
</evidence>
<name>A0A1K2HWG1_9HYPH</name>
<keyword evidence="4 7" id="KW-0812">Transmembrane</keyword>
<feature type="transmembrane region" description="Helical" evidence="7">
    <location>
        <begin position="12"/>
        <end position="30"/>
    </location>
</feature>
<dbReference type="PROSITE" id="PS50928">
    <property type="entry name" value="ABC_TM1"/>
    <property type="match status" value="1"/>
</dbReference>
<dbReference type="PANTHER" id="PTHR43163:SF2">
    <property type="entry name" value="ABC TRANSPORTER PERMEASE PROTEIN"/>
    <property type="match status" value="1"/>
</dbReference>
<evidence type="ECO:0000256" key="6">
    <source>
        <dbReference type="ARBA" id="ARBA00023136"/>
    </source>
</evidence>
<comment type="subcellular location">
    <subcellularLocation>
        <location evidence="1 7">Cell membrane</location>
        <topology evidence="1 7">Multi-pass membrane protein</topology>
    </subcellularLocation>
</comment>
<keyword evidence="2 7" id="KW-0813">Transport</keyword>
<dbReference type="InterPro" id="IPR045621">
    <property type="entry name" value="BPD_transp_1_N"/>
</dbReference>
<keyword evidence="5 7" id="KW-1133">Transmembrane helix</keyword>
<dbReference type="Pfam" id="PF00528">
    <property type="entry name" value="BPD_transp_1"/>
    <property type="match status" value="1"/>
</dbReference>
<keyword evidence="10" id="KW-1185">Reference proteome</keyword>
<evidence type="ECO:0000313" key="9">
    <source>
        <dbReference type="EMBL" id="SFZ83377.1"/>
    </source>
</evidence>
<dbReference type="SUPFAM" id="SSF161098">
    <property type="entry name" value="MetI-like"/>
    <property type="match status" value="1"/>
</dbReference>
<keyword evidence="3" id="KW-1003">Cell membrane</keyword>
<feature type="transmembrane region" description="Helical" evidence="7">
    <location>
        <begin position="100"/>
        <end position="123"/>
    </location>
</feature>
<dbReference type="RefSeq" id="WP_072340661.1">
    <property type="nucleotide sequence ID" value="NZ_FPKU01000001.1"/>
</dbReference>
<organism evidence="9 10">
    <name type="scientific">Devosia enhydra</name>
    <dbReference type="NCBI Taxonomy" id="665118"/>
    <lineage>
        <taxon>Bacteria</taxon>
        <taxon>Pseudomonadati</taxon>
        <taxon>Pseudomonadota</taxon>
        <taxon>Alphaproteobacteria</taxon>
        <taxon>Hyphomicrobiales</taxon>
        <taxon>Devosiaceae</taxon>
        <taxon>Devosia</taxon>
    </lineage>
</organism>
<dbReference type="STRING" id="665118.SAMN02983003_1610"/>
<feature type="domain" description="ABC transmembrane type-1" evidence="8">
    <location>
        <begin position="94"/>
        <end position="307"/>
    </location>
</feature>
<dbReference type="Gene3D" id="1.10.3720.10">
    <property type="entry name" value="MetI-like"/>
    <property type="match status" value="1"/>
</dbReference>
<dbReference type="GO" id="GO:0005886">
    <property type="term" value="C:plasma membrane"/>
    <property type="evidence" value="ECO:0007669"/>
    <property type="project" value="UniProtKB-SubCell"/>
</dbReference>
<dbReference type="Pfam" id="PF19300">
    <property type="entry name" value="BPD_transp_1_N"/>
    <property type="match status" value="1"/>
</dbReference>
<dbReference type="Proteomes" id="UP000183447">
    <property type="component" value="Unassembled WGS sequence"/>
</dbReference>
<accession>A0A1K2HWG1</accession>
<evidence type="ECO:0000313" key="10">
    <source>
        <dbReference type="Proteomes" id="UP000183447"/>
    </source>
</evidence>
<dbReference type="PANTHER" id="PTHR43163">
    <property type="entry name" value="DIPEPTIDE TRANSPORT SYSTEM PERMEASE PROTEIN DPPB-RELATED"/>
    <property type="match status" value="1"/>
</dbReference>
<protein>
    <submittedName>
        <fullName evidence="9">Peptide/nickel transport system permease protein</fullName>
    </submittedName>
</protein>
<sequence length="328" mass="35740">MIAFLFRRIVQALLVLLTVAAIAFMMNTFLGDPLATILGPDSTAAQRDQVRIQLGLDRPLVVQFADFVWRSAQGDFGMSYRLGRPVAAVLAERAPASIELTIVGVALAVLIGIPAGLVTAIWPASAASRVILAVSLFGISVPSFFVAVILIWVFSVNLGWFPSFGRGQLVTIGTWQTGLLTPSGWRAIIMPAFSIAIFQIAIIIRLVRAEMLEVLRTDFIRFTQARGLMARSIYISHGLRNALLQVITIIGLQFGSILAFAAITETVFQWPGLGYLFLQSVQAADVSMMSAFLMLVALIFVTTNFIIDCLYYIMDPRIRADGPMGGHA</sequence>
<comment type="similarity">
    <text evidence="7">Belongs to the binding-protein-dependent transport system permease family.</text>
</comment>
<feature type="transmembrane region" description="Helical" evidence="7">
    <location>
        <begin position="288"/>
        <end position="314"/>
    </location>
</feature>
<feature type="transmembrane region" description="Helical" evidence="7">
    <location>
        <begin position="188"/>
        <end position="207"/>
    </location>
</feature>
<reference evidence="9 10" key="1">
    <citation type="submission" date="2016-11" db="EMBL/GenBank/DDBJ databases">
        <authorList>
            <person name="Jaros S."/>
            <person name="Januszkiewicz K."/>
            <person name="Wedrychowicz H."/>
        </authorList>
    </citation>
    <scope>NUCLEOTIDE SEQUENCE [LARGE SCALE GENOMIC DNA]</scope>
    <source>
        <strain evidence="9 10">ATCC 23634</strain>
    </source>
</reference>
<dbReference type="CDD" id="cd06261">
    <property type="entry name" value="TM_PBP2"/>
    <property type="match status" value="1"/>
</dbReference>
<keyword evidence="6 7" id="KW-0472">Membrane</keyword>
<gene>
    <name evidence="9" type="ORF">SAMN02983003_1610</name>
</gene>
<evidence type="ECO:0000256" key="2">
    <source>
        <dbReference type="ARBA" id="ARBA00022448"/>
    </source>
</evidence>
<evidence type="ECO:0000256" key="7">
    <source>
        <dbReference type="RuleBase" id="RU363032"/>
    </source>
</evidence>
<dbReference type="InterPro" id="IPR000515">
    <property type="entry name" value="MetI-like"/>
</dbReference>